<organism evidence="2 3">
    <name type="scientific">Rugosimonospora africana</name>
    <dbReference type="NCBI Taxonomy" id="556532"/>
    <lineage>
        <taxon>Bacteria</taxon>
        <taxon>Bacillati</taxon>
        <taxon>Actinomycetota</taxon>
        <taxon>Actinomycetes</taxon>
        <taxon>Micromonosporales</taxon>
        <taxon>Micromonosporaceae</taxon>
        <taxon>Rugosimonospora</taxon>
    </lineage>
</organism>
<sequence>MADTIAAFFDGLQRGGHNRYLEEVSGVIRFDVDGDDNATDRWFLEIKNGDVGVSREDREPDCVIRVDRALFGEIVAGRANMYAAWLRNRVVFEGNTRLARSFEFALPGPPGAHDPRQDRGRR</sequence>
<dbReference type="RefSeq" id="WP_203919432.1">
    <property type="nucleotide sequence ID" value="NZ_BONZ01000038.1"/>
</dbReference>
<name>A0A8J3QSU7_9ACTN</name>
<dbReference type="GO" id="GO:0005829">
    <property type="term" value="C:cytosol"/>
    <property type="evidence" value="ECO:0007669"/>
    <property type="project" value="TreeGrafter"/>
</dbReference>
<proteinExistence type="predicted"/>
<reference evidence="2" key="1">
    <citation type="submission" date="2021-01" db="EMBL/GenBank/DDBJ databases">
        <title>Whole genome shotgun sequence of Rugosimonospora africana NBRC 104875.</title>
        <authorList>
            <person name="Komaki H."/>
            <person name="Tamura T."/>
        </authorList>
    </citation>
    <scope>NUCLEOTIDE SEQUENCE</scope>
    <source>
        <strain evidence="2">NBRC 104875</strain>
    </source>
</reference>
<dbReference type="Pfam" id="PF02036">
    <property type="entry name" value="SCP2"/>
    <property type="match status" value="1"/>
</dbReference>
<evidence type="ECO:0000313" key="2">
    <source>
        <dbReference type="EMBL" id="GIH15809.1"/>
    </source>
</evidence>
<dbReference type="EMBL" id="BONZ01000038">
    <property type="protein sequence ID" value="GIH15809.1"/>
    <property type="molecule type" value="Genomic_DNA"/>
</dbReference>
<dbReference type="InterPro" id="IPR003033">
    <property type="entry name" value="SCP2_sterol-bd_dom"/>
</dbReference>
<dbReference type="Gene3D" id="3.30.1050.10">
    <property type="entry name" value="SCP2 sterol-binding domain"/>
    <property type="match status" value="1"/>
</dbReference>
<dbReference type="AlphaFoldDB" id="A0A8J3QSU7"/>
<dbReference type="InterPro" id="IPR036527">
    <property type="entry name" value="SCP2_sterol-bd_dom_sf"/>
</dbReference>
<dbReference type="Proteomes" id="UP000642748">
    <property type="component" value="Unassembled WGS sequence"/>
</dbReference>
<dbReference type="SUPFAM" id="SSF55718">
    <property type="entry name" value="SCP-like"/>
    <property type="match status" value="1"/>
</dbReference>
<feature type="domain" description="SCP2" evidence="1">
    <location>
        <begin position="19"/>
        <end position="105"/>
    </location>
</feature>
<evidence type="ECO:0000313" key="3">
    <source>
        <dbReference type="Proteomes" id="UP000642748"/>
    </source>
</evidence>
<keyword evidence="3" id="KW-1185">Reference proteome</keyword>
<dbReference type="PANTHER" id="PTHR10094:SF25">
    <property type="entry name" value="SCP2 STEROL-BINDING DOMAIN-CONTAINING PROTEIN 1"/>
    <property type="match status" value="1"/>
</dbReference>
<dbReference type="PANTHER" id="PTHR10094">
    <property type="entry name" value="STEROL CARRIER PROTEIN 2 SCP-2 FAMILY PROTEIN"/>
    <property type="match status" value="1"/>
</dbReference>
<accession>A0A8J3QSU7</accession>
<evidence type="ECO:0000259" key="1">
    <source>
        <dbReference type="Pfam" id="PF02036"/>
    </source>
</evidence>
<protein>
    <recommendedName>
        <fullName evidence="1">SCP2 domain-containing protein</fullName>
    </recommendedName>
</protein>
<comment type="caution">
    <text evidence="2">The sequence shown here is derived from an EMBL/GenBank/DDBJ whole genome shotgun (WGS) entry which is preliminary data.</text>
</comment>
<gene>
    <name evidence="2" type="ORF">Raf01_39810</name>
</gene>